<protein>
    <submittedName>
        <fullName evidence="3">Uncharacterized protein</fullName>
    </submittedName>
</protein>
<feature type="chain" id="PRO_5006059769" evidence="2">
    <location>
        <begin position="31"/>
        <end position="444"/>
    </location>
</feature>
<dbReference type="Proteomes" id="UP000054845">
    <property type="component" value="Unassembled WGS sequence"/>
</dbReference>
<feature type="signal peptide" evidence="2">
    <location>
        <begin position="1"/>
        <end position="30"/>
    </location>
</feature>
<dbReference type="EMBL" id="CCYA01000277">
    <property type="protein sequence ID" value="CEH19184.1"/>
    <property type="molecule type" value="Genomic_DNA"/>
</dbReference>
<name>A0A0P1BS83_9BASI</name>
<sequence>MKIPPFLDTHHLVVSALALSLLCSPETTRAKDIFFKASLHKRKPPLPFDLNKLPESEEVLSSAIDNVKVFQPTPKSSAASPAHRVEIAPTTEAAVSTSSDHNHLVSAQLNALGDYRGFTSLPPAWLQRWPEYASQGGRIRSEATIVGGASGPPQFLLSAADPPSQPPPGMKLNPAPSPALQVRFSTSTADEHNRAVRKAVQHYKKTFMPHMRTFVVQHGFGRSREEPALHAVGSARDVDDNLIPAGGITSTGVHHSRAFIYMTPGQTYKHGTQMMEYEKPGEEAKLRSHAFVVDDLSKLQKPSFEDVDTSAFNRRPKIADEGKKHAPNAHSQTLGSNKKANKPKHLPSADQTPTFPGLARHVGDLPFTSYGLPRGRGGATASAEGRASVERRTREEAWTAWLKRHGLPHDSTFTPVSRPASTSASASETQPRAVNSNHEAAPPS</sequence>
<feature type="compositionally biased region" description="Basic and acidic residues" evidence="1">
    <location>
        <begin position="387"/>
        <end position="397"/>
    </location>
</feature>
<keyword evidence="2" id="KW-0732">Signal</keyword>
<proteinExistence type="predicted"/>
<evidence type="ECO:0000313" key="3">
    <source>
        <dbReference type="EMBL" id="CEH19184.1"/>
    </source>
</evidence>
<accession>A0A0P1BS83</accession>
<keyword evidence="4" id="KW-1185">Reference proteome</keyword>
<feature type="compositionally biased region" description="Polar residues" evidence="1">
    <location>
        <begin position="411"/>
        <end position="438"/>
    </location>
</feature>
<organism evidence="3 4">
    <name type="scientific">Ceraceosorus bombacis</name>
    <dbReference type="NCBI Taxonomy" id="401625"/>
    <lineage>
        <taxon>Eukaryota</taxon>
        <taxon>Fungi</taxon>
        <taxon>Dikarya</taxon>
        <taxon>Basidiomycota</taxon>
        <taxon>Ustilaginomycotina</taxon>
        <taxon>Exobasidiomycetes</taxon>
        <taxon>Ceraceosorales</taxon>
        <taxon>Ceraceosoraceae</taxon>
        <taxon>Ceraceosorus</taxon>
    </lineage>
</organism>
<feature type="compositionally biased region" description="Polar residues" evidence="1">
    <location>
        <begin position="329"/>
        <end position="338"/>
    </location>
</feature>
<evidence type="ECO:0000256" key="2">
    <source>
        <dbReference type="SAM" id="SignalP"/>
    </source>
</evidence>
<evidence type="ECO:0000313" key="4">
    <source>
        <dbReference type="Proteomes" id="UP000054845"/>
    </source>
</evidence>
<dbReference type="AlphaFoldDB" id="A0A0P1BS83"/>
<dbReference type="OrthoDB" id="10499984at2759"/>
<feature type="region of interest" description="Disordered" evidence="1">
    <location>
        <begin position="307"/>
        <end position="444"/>
    </location>
</feature>
<reference evidence="3 4" key="1">
    <citation type="submission" date="2014-09" db="EMBL/GenBank/DDBJ databases">
        <authorList>
            <person name="Magalhaes I.L.F."/>
            <person name="Oliveira U."/>
            <person name="Santos F.R."/>
            <person name="Vidigal T.H.D.A."/>
            <person name="Brescovit A.D."/>
            <person name="Santos A.J."/>
        </authorList>
    </citation>
    <scope>NUCLEOTIDE SEQUENCE [LARGE SCALE GENOMIC DNA]</scope>
</reference>
<evidence type="ECO:0000256" key="1">
    <source>
        <dbReference type="SAM" id="MobiDB-lite"/>
    </source>
</evidence>